<gene>
    <name evidence="4" type="ORF">POL72_07430</name>
</gene>
<keyword evidence="5" id="KW-1185">Reference proteome</keyword>
<feature type="domain" description="Helicase HerA central" evidence="2">
    <location>
        <begin position="434"/>
        <end position="647"/>
    </location>
</feature>
<dbReference type="RefSeq" id="WP_272094326.1">
    <property type="nucleotide sequence ID" value="NZ_JAQNDK010000001.1"/>
</dbReference>
<dbReference type="PANTHER" id="PTHR30121">
    <property type="entry name" value="UNCHARACTERIZED PROTEIN YJGR-RELATED"/>
    <property type="match status" value="1"/>
</dbReference>
<dbReference type="InterPro" id="IPR002789">
    <property type="entry name" value="HerA_central"/>
</dbReference>
<evidence type="ECO:0000259" key="2">
    <source>
        <dbReference type="Pfam" id="PF01935"/>
    </source>
</evidence>
<sequence length="861" mass="92368">MHVNVTQLRVAATCPRLHWFDARATAERQDGRTVVSRIWRKGGEAPGCGALFHTAVERFNAAAASSDEVLAALEAAGDAPGLQQALMRWFNASCLNLDALAARPVPLRLGFISAVQLYMEELARLAAHARAAGLPAAELRAQLFGDSRKRVDVTFHVGEDVHVHVTGAIDYVYFDPRLGKHRIVDYKLTPATSPNSDLFQVFTYALMHHHQHGTRPDVAVFYLHPTRSVREARWEEIEAKRGKVYELIASMVAWSDHAVGAGGLPPPGDRAYCGGCKHERSGACVAQLGHKDVGAWDRRWTALEATRGGGAPEGREPAAASAPAADEPMVEDDPELDEALAVVKPAVERPKPAPAPAPARGRGRKAPAEAPPGGTSARPADAPPGGTSARPADAPPGGTSVKPPEAPPGGERSTPAALDAGARPPEARTANVTGMLLGFDDGGAPVCVDPSVLRTHVSVVGAAGSGKTWMAKVIAEEALRAGVPVVAIDPQGDLVQMMEARPPSDVPPELRRAWEELRERMEPRILTPGSSHGLRLCLDPLRLPSAGELSHIANPALRAEEEEGLLVAVAANLVSLCACGGEEESQRTFLYQVLRHLPRAAPVRLRDIVAAVTAPEDLGIDDVDSLIRKSERERLARKLNTFVQGPSARLFSGGTRLDFTELLRPSKPGRVPLNVVYLNALSNDDEKHFFLAALATELYRWMITTVDATSGGVNLLFYIDEARDWIPAGGSKPPAKQPLIRLFTQGRKYGVGCLLCTQSPRSVDYNVFGNTSTKLIGRLEAAQDVERVIDWFTIEGGAPPWVAARKGAPKGSFVARWPDMPAELAGRAFKGRTLFTRHAGAWSPDRVERAVTEAGLRGTGG</sequence>
<dbReference type="InterPro" id="IPR027417">
    <property type="entry name" value="P-loop_NTPase"/>
</dbReference>
<protein>
    <submittedName>
        <fullName evidence="4">DUF853 family protein</fullName>
    </submittedName>
</protein>
<evidence type="ECO:0000256" key="1">
    <source>
        <dbReference type="SAM" id="MobiDB-lite"/>
    </source>
</evidence>
<dbReference type="InterPro" id="IPR051162">
    <property type="entry name" value="T4SS_component"/>
</dbReference>
<feature type="region of interest" description="Disordered" evidence="1">
    <location>
        <begin position="306"/>
        <end position="425"/>
    </location>
</feature>
<dbReference type="InterPro" id="IPR011604">
    <property type="entry name" value="PDDEXK-like_dom_sf"/>
</dbReference>
<dbReference type="EMBL" id="JAQNDK010000001">
    <property type="protein sequence ID" value="MDC0677571.1"/>
    <property type="molecule type" value="Genomic_DNA"/>
</dbReference>
<accession>A0ABT5BX80</accession>
<feature type="domain" description="PD-(D/E)XK endonuclease-like" evidence="3">
    <location>
        <begin position="3"/>
        <end position="278"/>
    </location>
</feature>
<name>A0ABT5BX80_9BACT</name>
<dbReference type="Proteomes" id="UP001217485">
    <property type="component" value="Unassembled WGS sequence"/>
</dbReference>
<feature type="compositionally biased region" description="Low complexity" evidence="1">
    <location>
        <begin position="317"/>
        <end position="327"/>
    </location>
</feature>
<comment type="caution">
    <text evidence="4">The sequence shown here is derived from an EMBL/GenBank/DDBJ whole genome shotgun (WGS) entry which is preliminary data.</text>
</comment>
<feature type="compositionally biased region" description="Acidic residues" evidence="1">
    <location>
        <begin position="328"/>
        <end position="338"/>
    </location>
</feature>
<dbReference type="Pfam" id="PF01935">
    <property type="entry name" value="DUF87"/>
    <property type="match status" value="1"/>
</dbReference>
<dbReference type="Gene3D" id="3.40.50.300">
    <property type="entry name" value="P-loop containing nucleotide triphosphate hydrolases"/>
    <property type="match status" value="2"/>
</dbReference>
<organism evidence="4 5">
    <name type="scientific">Sorangium atrum</name>
    <dbReference type="NCBI Taxonomy" id="2995308"/>
    <lineage>
        <taxon>Bacteria</taxon>
        <taxon>Pseudomonadati</taxon>
        <taxon>Myxococcota</taxon>
        <taxon>Polyangia</taxon>
        <taxon>Polyangiales</taxon>
        <taxon>Polyangiaceae</taxon>
        <taxon>Sorangium</taxon>
    </lineage>
</organism>
<dbReference type="PANTHER" id="PTHR30121:SF6">
    <property type="entry name" value="SLR6007 PROTEIN"/>
    <property type="match status" value="1"/>
</dbReference>
<dbReference type="Gene3D" id="3.90.320.10">
    <property type="match status" value="1"/>
</dbReference>
<dbReference type="InterPro" id="IPR038726">
    <property type="entry name" value="PDDEXK_AddAB-type"/>
</dbReference>
<evidence type="ECO:0000259" key="3">
    <source>
        <dbReference type="Pfam" id="PF12705"/>
    </source>
</evidence>
<evidence type="ECO:0000313" key="4">
    <source>
        <dbReference type="EMBL" id="MDC0677571.1"/>
    </source>
</evidence>
<evidence type="ECO:0000313" key="5">
    <source>
        <dbReference type="Proteomes" id="UP001217485"/>
    </source>
</evidence>
<proteinExistence type="predicted"/>
<dbReference type="SUPFAM" id="SSF52540">
    <property type="entry name" value="P-loop containing nucleoside triphosphate hydrolases"/>
    <property type="match status" value="1"/>
</dbReference>
<dbReference type="Pfam" id="PF12705">
    <property type="entry name" value="PDDEXK_1"/>
    <property type="match status" value="1"/>
</dbReference>
<reference evidence="4 5" key="1">
    <citation type="submission" date="2023-01" db="EMBL/GenBank/DDBJ databases">
        <title>Minimal conservation of predation-associated metabolite biosynthetic gene clusters underscores biosynthetic potential of Myxococcota including descriptions for ten novel species: Archangium lansinium sp. nov., Myxococcus landrumus sp. nov., Nannocystis bai.</title>
        <authorList>
            <person name="Ahearne A."/>
            <person name="Stevens C."/>
            <person name="Dowd S."/>
        </authorList>
    </citation>
    <scope>NUCLEOTIDE SEQUENCE [LARGE SCALE GENOMIC DNA]</scope>
    <source>
        <strain evidence="4 5">WIWO2</strain>
    </source>
</reference>